<dbReference type="GeneID" id="116290566"/>
<feature type="transmembrane region" description="Helical" evidence="1">
    <location>
        <begin position="30"/>
        <end position="51"/>
    </location>
</feature>
<gene>
    <name evidence="3" type="primary">LOC116290566</name>
</gene>
<evidence type="ECO:0000313" key="3">
    <source>
        <dbReference type="RefSeq" id="XP_031553492.1"/>
    </source>
</evidence>
<reference evidence="3" key="1">
    <citation type="submission" date="2025-08" db="UniProtKB">
        <authorList>
            <consortium name="RefSeq"/>
        </authorList>
    </citation>
    <scope>IDENTIFICATION</scope>
    <source>
        <tissue evidence="3">Tentacle</tissue>
    </source>
</reference>
<dbReference type="OrthoDB" id="5976243at2759"/>
<evidence type="ECO:0000313" key="2">
    <source>
        <dbReference type="Proteomes" id="UP000515163"/>
    </source>
</evidence>
<keyword evidence="2" id="KW-1185">Reference proteome</keyword>
<proteinExistence type="predicted"/>
<keyword evidence="1" id="KW-1133">Transmembrane helix</keyword>
<protein>
    <submittedName>
        <fullName evidence="3">Uncharacterized protein LOC116290566</fullName>
    </submittedName>
</protein>
<dbReference type="AlphaFoldDB" id="A0A6P8HLE5"/>
<dbReference type="Proteomes" id="UP000515163">
    <property type="component" value="Unplaced"/>
</dbReference>
<sequence>MREKTFGFGFDYFFDSSRQMATKRIGHKKFWNIVVHWFASWGIAWSVLFLGGQYLPFYLQLFLVICKLVICIAQEPPAGFAYSLGYCLIGYHAVLSENNGTVLLAAIAIPVCFAIQILSHIVFEGIQSLERFTKGEDLLFQFCDMLNEFLMGEFHFSLLLVMRLDLLPVLQWRSDVDLRKIMDKVSIIKHGRKAP</sequence>
<name>A0A6P8HLE5_ACTTE</name>
<evidence type="ECO:0000256" key="1">
    <source>
        <dbReference type="SAM" id="Phobius"/>
    </source>
</evidence>
<feature type="transmembrane region" description="Helical" evidence="1">
    <location>
        <begin position="102"/>
        <end position="123"/>
    </location>
</feature>
<keyword evidence="1" id="KW-0472">Membrane</keyword>
<organism evidence="2 3">
    <name type="scientific">Actinia tenebrosa</name>
    <name type="common">Australian red waratah sea anemone</name>
    <dbReference type="NCBI Taxonomy" id="6105"/>
    <lineage>
        <taxon>Eukaryota</taxon>
        <taxon>Metazoa</taxon>
        <taxon>Cnidaria</taxon>
        <taxon>Anthozoa</taxon>
        <taxon>Hexacorallia</taxon>
        <taxon>Actiniaria</taxon>
        <taxon>Actiniidae</taxon>
        <taxon>Actinia</taxon>
    </lineage>
</organism>
<dbReference type="RefSeq" id="XP_031553492.1">
    <property type="nucleotide sequence ID" value="XM_031697632.1"/>
</dbReference>
<accession>A0A6P8HLE5</accession>
<dbReference type="InParanoid" id="A0A6P8HLE5"/>
<keyword evidence="1" id="KW-0812">Transmembrane</keyword>
<dbReference type="KEGG" id="aten:116290566"/>